<organism evidence="1 2">
    <name type="scientific">Legionella spiritensis</name>
    <dbReference type="NCBI Taxonomy" id="452"/>
    <lineage>
        <taxon>Bacteria</taxon>
        <taxon>Pseudomonadati</taxon>
        <taxon>Pseudomonadota</taxon>
        <taxon>Gammaproteobacteria</taxon>
        <taxon>Legionellales</taxon>
        <taxon>Legionellaceae</taxon>
        <taxon>Legionella</taxon>
    </lineage>
</organism>
<sequence>MRSKFFEANQNHPESAINELQKYFLCEWISGLCHYEFDEKGIDPHDTVDAFRAMLSDEISGSDKQAFVEKGLWNSIEKVRNIFRDPSPQEKLDLIKYNDKSGSDISREAVIYHLKDLVEEKITVITERQLKHL</sequence>
<name>A0A0W0Z525_LEGSP</name>
<dbReference type="RefSeq" id="WP_058483017.1">
    <property type="nucleotide sequence ID" value="NZ_CAAAII010000019.1"/>
</dbReference>
<proteinExistence type="predicted"/>
<protein>
    <submittedName>
        <fullName evidence="1">Uncharacterized protein</fullName>
    </submittedName>
</protein>
<evidence type="ECO:0000313" key="1">
    <source>
        <dbReference type="EMBL" id="KTD64263.1"/>
    </source>
</evidence>
<dbReference type="AlphaFoldDB" id="A0A0W0Z525"/>
<keyword evidence="2" id="KW-1185">Reference proteome</keyword>
<gene>
    <name evidence="1" type="ORF">Lspi_1070</name>
</gene>
<reference evidence="1 2" key="1">
    <citation type="submission" date="2015-11" db="EMBL/GenBank/DDBJ databases">
        <title>Genomic analysis of 38 Legionella species identifies large and diverse effector repertoires.</title>
        <authorList>
            <person name="Burstein D."/>
            <person name="Amaro F."/>
            <person name="Zusman T."/>
            <person name="Lifshitz Z."/>
            <person name="Cohen O."/>
            <person name="Gilbert J.A."/>
            <person name="Pupko T."/>
            <person name="Shuman H.A."/>
            <person name="Segal G."/>
        </authorList>
    </citation>
    <scope>NUCLEOTIDE SEQUENCE [LARGE SCALE GENOMIC DNA]</scope>
    <source>
        <strain evidence="1 2">Mt.St.Helens-9</strain>
    </source>
</reference>
<dbReference type="Proteomes" id="UP000054877">
    <property type="component" value="Unassembled WGS sequence"/>
</dbReference>
<accession>A0A0W0Z525</accession>
<dbReference type="EMBL" id="LNYX01000013">
    <property type="protein sequence ID" value="KTD64263.1"/>
    <property type="molecule type" value="Genomic_DNA"/>
</dbReference>
<comment type="caution">
    <text evidence="1">The sequence shown here is derived from an EMBL/GenBank/DDBJ whole genome shotgun (WGS) entry which is preliminary data.</text>
</comment>
<dbReference type="PATRIC" id="fig|452.5.peg.1174"/>
<evidence type="ECO:0000313" key="2">
    <source>
        <dbReference type="Proteomes" id="UP000054877"/>
    </source>
</evidence>